<proteinExistence type="predicted"/>
<organism evidence="1 2">
    <name type="scientific">Chlorella ohadii</name>
    <dbReference type="NCBI Taxonomy" id="2649997"/>
    <lineage>
        <taxon>Eukaryota</taxon>
        <taxon>Viridiplantae</taxon>
        <taxon>Chlorophyta</taxon>
        <taxon>core chlorophytes</taxon>
        <taxon>Trebouxiophyceae</taxon>
        <taxon>Chlorellales</taxon>
        <taxon>Chlorellaceae</taxon>
        <taxon>Chlorella clade</taxon>
        <taxon>Chlorella</taxon>
    </lineage>
</organism>
<sequence>MDDLMMLRMLHPDFEDEVRRPMEDRSVCLQQVEDRATRIQESLLQQLRRGQTDEDLRRAAILFGMGTGMVLVTRQGLLPVRGVKLFGMKAAIASSTLEQFDEAANAQKLEEGGDSRAKAKAAGGFLQAAARLVSSNTSLAHVFVERVLVSERVAVEVLRHLAGFARTMPPALLAFIRRLHPGFCLDEEVEAFDPRSRAALAYAPVCGLSDPLLAEFFSSNLLTETEDPALAALAQTVAAAEPAGLAAKIGFGITRKLRELEAERRIGEPHATLLRTISSEPAADVEHVRKDEGERGTAAFDAARTLHECRSAHQAAKQMVVLVQAAVAGNAAAQRELAHISASNLAAPERMQGAITPSAT</sequence>
<dbReference type="AlphaFoldDB" id="A0AAD5DHF2"/>
<evidence type="ECO:0000313" key="2">
    <source>
        <dbReference type="Proteomes" id="UP001205105"/>
    </source>
</evidence>
<name>A0AAD5DHF2_9CHLO</name>
<protein>
    <submittedName>
        <fullName evidence="1">Uncharacterized protein</fullName>
    </submittedName>
</protein>
<gene>
    <name evidence="1" type="ORF">COHA_008099</name>
</gene>
<dbReference type="Proteomes" id="UP001205105">
    <property type="component" value="Unassembled WGS sequence"/>
</dbReference>
<dbReference type="EMBL" id="JADXDR010000136">
    <property type="protein sequence ID" value="KAI7838090.1"/>
    <property type="molecule type" value="Genomic_DNA"/>
</dbReference>
<reference evidence="1" key="1">
    <citation type="submission" date="2020-11" db="EMBL/GenBank/DDBJ databases">
        <title>Chlorella ohadii genome sequencing and assembly.</title>
        <authorList>
            <person name="Murik O."/>
            <person name="Treves H."/>
            <person name="Kedem I."/>
            <person name="Shotland Y."/>
            <person name="Kaplan A."/>
        </authorList>
    </citation>
    <scope>NUCLEOTIDE SEQUENCE</scope>
    <source>
        <strain evidence="1">1</strain>
    </source>
</reference>
<accession>A0AAD5DHF2</accession>
<evidence type="ECO:0000313" key="1">
    <source>
        <dbReference type="EMBL" id="KAI7838090.1"/>
    </source>
</evidence>
<keyword evidence="2" id="KW-1185">Reference proteome</keyword>
<comment type="caution">
    <text evidence="1">The sequence shown here is derived from an EMBL/GenBank/DDBJ whole genome shotgun (WGS) entry which is preliminary data.</text>
</comment>